<dbReference type="SUPFAM" id="SSF46785">
    <property type="entry name" value="Winged helix' DNA-binding domain"/>
    <property type="match status" value="1"/>
</dbReference>
<gene>
    <name evidence="2" type="ORF">HUG12_18545</name>
</gene>
<dbReference type="Pfam" id="PF03444">
    <property type="entry name" value="WHD_HrcA"/>
    <property type="match status" value="1"/>
</dbReference>
<evidence type="ECO:0000313" key="2">
    <source>
        <dbReference type="EMBL" id="QLG63618.1"/>
    </source>
</evidence>
<proteinExistence type="predicted"/>
<reference evidence="2 3" key="1">
    <citation type="submission" date="2020-06" db="EMBL/GenBank/DDBJ databases">
        <title>NJ-3-1, isolated from saline soil.</title>
        <authorList>
            <person name="Cui H.L."/>
            <person name="Shi X."/>
        </authorList>
    </citation>
    <scope>NUCLEOTIDE SEQUENCE [LARGE SCALE GENOMIC DNA]</scope>
    <source>
        <strain evidence="2 3">NJ-3-1</strain>
    </source>
</reference>
<keyword evidence="3" id="KW-1185">Reference proteome</keyword>
<organism evidence="2 3">
    <name type="scientific">Halorarum salinum</name>
    <dbReference type="NCBI Taxonomy" id="2743089"/>
    <lineage>
        <taxon>Archaea</taxon>
        <taxon>Methanobacteriati</taxon>
        <taxon>Methanobacteriota</taxon>
        <taxon>Stenosarchaea group</taxon>
        <taxon>Halobacteria</taxon>
        <taxon>Halobacteriales</taxon>
        <taxon>Haloferacaceae</taxon>
        <taxon>Halorarum</taxon>
    </lineage>
</organism>
<evidence type="ECO:0000259" key="1">
    <source>
        <dbReference type="Pfam" id="PF03444"/>
    </source>
</evidence>
<dbReference type="GeneID" id="56039502"/>
<dbReference type="KEGG" id="halu:HUG12_18545"/>
<protein>
    <submittedName>
        <fullName evidence="2">HTH domain-containing protein</fullName>
    </submittedName>
</protein>
<dbReference type="AlphaFoldDB" id="A0A7D5QCU1"/>
<dbReference type="GO" id="GO:0003677">
    <property type="term" value="F:DNA binding"/>
    <property type="evidence" value="ECO:0007669"/>
    <property type="project" value="InterPro"/>
</dbReference>
<accession>A0A7D5QCU1</accession>
<dbReference type="Proteomes" id="UP000509626">
    <property type="component" value="Chromosome"/>
</dbReference>
<name>A0A7D5QCU1_9EURY</name>
<dbReference type="RefSeq" id="WP_179270202.1">
    <property type="nucleotide sequence ID" value="NZ_CP058579.1"/>
</dbReference>
<dbReference type="InterPro" id="IPR036388">
    <property type="entry name" value="WH-like_DNA-bd_sf"/>
</dbReference>
<feature type="domain" description="Winged helix-turn-helix transcription repressor HrcA DNA-binding" evidence="1">
    <location>
        <begin position="5"/>
        <end position="82"/>
    </location>
</feature>
<dbReference type="Gene3D" id="1.10.10.10">
    <property type="entry name" value="Winged helix-like DNA-binding domain superfamily/Winged helix DNA-binding domain"/>
    <property type="match status" value="1"/>
</dbReference>
<dbReference type="InterPro" id="IPR036390">
    <property type="entry name" value="WH_DNA-bd_sf"/>
</dbReference>
<sequence>MNRIELNGIQREILAALIEEHRATESPVRGEVIAEAVGRTAGSIRNQIQSLTALGLVNGIPGPKGGYKPTHEAYDVLDYQDLEDPQRLIVARDYERVTVTVDEIDLTDVHDPDRCRARVRFERPVEGFSVGDPIVVGPTPVSKLVIVGEIESIDDDGTGVLLDVGEMEAPFPAE</sequence>
<dbReference type="GO" id="GO:0006355">
    <property type="term" value="P:regulation of DNA-templated transcription"/>
    <property type="evidence" value="ECO:0007669"/>
    <property type="project" value="InterPro"/>
</dbReference>
<dbReference type="InterPro" id="IPR005104">
    <property type="entry name" value="WHTH_HrcA_DNA-bd"/>
</dbReference>
<evidence type="ECO:0000313" key="3">
    <source>
        <dbReference type="Proteomes" id="UP000509626"/>
    </source>
</evidence>
<dbReference type="OrthoDB" id="64432at2157"/>
<dbReference type="EMBL" id="CP058579">
    <property type="protein sequence ID" value="QLG63618.1"/>
    <property type="molecule type" value="Genomic_DNA"/>
</dbReference>